<dbReference type="GO" id="GO:0005886">
    <property type="term" value="C:plasma membrane"/>
    <property type="evidence" value="ECO:0007669"/>
    <property type="project" value="TreeGrafter"/>
</dbReference>
<dbReference type="InterPro" id="IPR013099">
    <property type="entry name" value="K_chnl_dom"/>
</dbReference>
<evidence type="ECO:0000256" key="3">
    <source>
        <dbReference type="ARBA" id="ARBA00022692"/>
    </source>
</evidence>
<dbReference type="STRING" id="1344416.A0A139A8Y5"/>
<feature type="transmembrane region" description="Helical" evidence="10">
    <location>
        <begin position="539"/>
        <end position="561"/>
    </location>
</feature>
<accession>A0A139A8Y5</accession>
<sequence>MGGRRGRHRDYRHLPLIAAILLTLALVFHCFSLSGTQWVVPASSNIENTFYLDVKNSDSTLGKLVLEGTACTAGNGSIGAAPKGSPMGRRADGTNGTDATAPAQFSPVANVSDDRILESANASLVNTTTIDQLLPSGIDKHWAVWLMQVLSLLGGCGGCYAMYQRMRGRDVVLWTKRTLYASVFQGSLLLLLLVIFTLTNPLPVTNTHQYSEGYYSSVQSSILSLVASVGLGLDWLWTEDFEDNGSGLSKAQGRLAVMVGFTVIYTSALSFFYHFMEGWPYPISLFFVLCTITTIGFGLPSPSTTLARMLTIPTATLGVILMGYTVSHTVEVIQEGVREGVRVRWKRRRTEGDYVRVSARTPEEEALSRAGGGWTRRVGLSVTFGWSRFTDWISGRQLPHDRGQYRAEVDADGDGEGVVVLDGSLTDGDYVQASGEQVPARLSFIKSMWSKFRGNPSVSVEMTAAPNSDGFESVGLSAAHQPRGSGTFASQATLVEIPSGIPKTPSNRSSYPPNLPLSFFALLCLLLSTAYVFSRYEEWSYFDALYFVWASFLTIGFGDLVPRTAGGLAFFNVVVGAAIGLVTWFGSLAALWWEGSWDEDDLGRRLAKRPRNSKKPDGVTKRSSKDEAHGWVAKWTQATLDGSLGDEDDAGSNASSDDDDDETGEGGVPSSGDKTGAMKSALKLAQEEIEDLLTLLDEGATTPSLSNALVLAEEARRFIRKARDIVDGKVLEVQPSSYVLPAAPAEDFRQPNLEPLPPPPSPRTVKNLEMANNVVEKPS</sequence>
<feature type="transmembrane region" description="Helical" evidence="10">
    <location>
        <begin position="142"/>
        <end position="163"/>
    </location>
</feature>
<feature type="region of interest" description="Disordered" evidence="9">
    <location>
        <begin position="748"/>
        <end position="779"/>
    </location>
</feature>
<evidence type="ECO:0000313" key="13">
    <source>
        <dbReference type="Proteomes" id="UP000070544"/>
    </source>
</evidence>
<keyword evidence="7 8" id="KW-0407">Ion channel</keyword>
<dbReference type="Proteomes" id="UP000070544">
    <property type="component" value="Unassembled WGS sequence"/>
</dbReference>
<feature type="compositionally biased region" description="Basic and acidic residues" evidence="9">
    <location>
        <begin position="614"/>
        <end position="628"/>
    </location>
</feature>
<keyword evidence="4 10" id="KW-1133">Transmembrane helix</keyword>
<feature type="compositionally biased region" description="Acidic residues" evidence="9">
    <location>
        <begin position="644"/>
        <end position="664"/>
    </location>
</feature>
<dbReference type="PRINTS" id="PR01333">
    <property type="entry name" value="2POREKCHANEL"/>
</dbReference>
<dbReference type="AlphaFoldDB" id="A0A139A8Y5"/>
<evidence type="ECO:0000256" key="4">
    <source>
        <dbReference type="ARBA" id="ARBA00022989"/>
    </source>
</evidence>
<evidence type="ECO:0000256" key="2">
    <source>
        <dbReference type="ARBA" id="ARBA00022448"/>
    </source>
</evidence>
<dbReference type="Gene3D" id="1.10.287.70">
    <property type="match status" value="2"/>
</dbReference>
<feature type="transmembrane region" description="Helical" evidence="10">
    <location>
        <begin position="568"/>
        <end position="593"/>
    </location>
</feature>
<comment type="subcellular location">
    <subcellularLocation>
        <location evidence="1">Membrane</location>
        <topology evidence="1">Multi-pass membrane protein</topology>
    </subcellularLocation>
</comment>
<dbReference type="GO" id="GO:0030322">
    <property type="term" value="P:stabilization of membrane potential"/>
    <property type="evidence" value="ECO:0007669"/>
    <property type="project" value="TreeGrafter"/>
</dbReference>
<evidence type="ECO:0000313" key="12">
    <source>
        <dbReference type="EMBL" id="KXS13272.1"/>
    </source>
</evidence>
<dbReference type="GO" id="GO:0022841">
    <property type="term" value="F:potassium ion leak channel activity"/>
    <property type="evidence" value="ECO:0007669"/>
    <property type="project" value="TreeGrafter"/>
</dbReference>
<feature type="transmembrane region" description="Helical" evidence="10">
    <location>
        <begin position="179"/>
        <end position="198"/>
    </location>
</feature>
<protein>
    <recommendedName>
        <fullName evidence="11">Potassium channel domain-containing protein</fullName>
    </recommendedName>
</protein>
<evidence type="ECO:0000259" key="11">
    <source>
        <dbReference type="Pfam" id="PF07885"/>
    </source>
</evidence>
<feature type="domain" description="Potassium channel" evidence="11">
    <location>
        <begin position="521"/>
        <end position="585"/>
    </location>
</feature>
<dbReference type="PANTHER" id="PTHR11003">
    <property type="entry name" value="POTASSIUM CHANNEL, SUBFAMILY K"/>
    <property type="match status" value="1"/>
</dbReference>
<dbReference type="Pfam" id="PF07885">
    <property type="entry name" value="Ion_trans_2"/>
    <property type="match status" value="2"/>
</dbReference>
<feature type="transmembrane region" description="Helical" evidence="10">
    <location>
        <begin position="281"/>
        <end position="299"/>
    </location>
</feature>
<feature type="transmembrane region" description="Helical" evidence="10">
    <location>
        <begin position="515"/>
        <end position="533"/>
    </location>
</feature>
<keyword evidence="5 8" id="KW-0406">Ion transport</keyword>
<evidence type="ECO:0000256" key="6">
    <source>
        <dbReference type="ARBA" id="ARBA00023136"/>
    </source>
</evidence>
<name>A0A139A8Y5_GONPJ</name>
<dbReference type="SUPFAM" id="SSF81324">
    <property type="entry name" value="Voltage-gated potassium channels"/>
    <property type="match status" value="2"/>
</dbReference>
<keyword evidence="6 10" id="KW-0472">Membrane</keyword>
<evidence type="ECO:0000256" key="9">
    <source>
        <dbReference type="SAM" id="MobiDB-lite"/>
    </source>
</evidence>
<feature type="domain" description="Potassium channel" evidence="11">
    <location>
        <begin position="264"/>
        <end position="334"/>
    </location>
</feature>
<gene>
    <name evidence="12" type="ORF">M427DRAFT_381999</name>
</gene>
<dbReference type="EMBL" id="KQ965780">
    <property type="protein sequence ID" value="KXS13272.1"/>
    <property type="molecule type" value="Genomic_DNA"/>
</dbReference>
<dbReference type="InterPro" id="IPR003280">
    <property type="entry name" value="2pore_dom_K_chnl"/>
</dbReference>
<proteinExistence type="inferred from homology"/>
<dbReference type="GO" id="GO:0015271">
    <property type="term" value="F:outward rectifier potassium channel activity"/>
    <property type="evidence" value="ECO:0007669"/>
    <property type="project" value="TreeGrafter"/>
</dbReference>
<organism evidence="12 13">
    <name type="scientific">Gonapodya prolifera (strain JEL478)</name>
    <name type="common">Monoblepharis prolifera</name>
    <dbReference type="NCBI Taxonomy" id="1344416"/>
    <lineage>
        <taxon>Eukaryota</taxon>
        <taxon>Fungi</taxon>
        <taxon>Fungi incertae sedis</taxon>
        <taxon>Chytridiomycota</taxon>
        <taxon>Chytridiomycota incertae sedis</taxon>
        <taxon>Monoblepharidomycetes</taxon>
        <taxon>Monoblepharidales</taxon>
        <taxon>Gonapodyaceae</taxon>
        <taxon>Gonapodya</taxon>
    </lineage>
</organism>
<evidence type="ECO:0000256" key="8">
    <source>
        <dbReference type="RuleBase" id="RU003857"/>
    </source>
</evidence>
<dbReference type="PANTHER" id="PTHR11003:SF291">
    <property type="entry name" value="IP11374P"/>
    <property type="match status" value="1"/>
</dbReference>
<evidence type="ECO:0000256" key="1">
    <source>
        <dbReference type="ARBA" id="ARBA00004141"/>
    </source>
</evidence>
<evidence type="ECO:0000256" key="10">
    <source>
        <dbReference type="SAM" id="Phobius"/>
    </source>
</evidence>
<evidence type="ECO:0000256" key="5">
    <source>
        <dbReference type="ARBA" id="ARBA00023065"/>
    </source>
</evidence>
<reference evidence="12 13" key="1">
    <citation type="journal article" date="2015" name="Genome Biol. Evol.">
        <title>Phylogenomic analyses indicate that early fungi evolved digesting cell walls of algal ancestors of land plants.</title>
        <authorList>
            <person name="Chang Y."/>
            <person name="Wang S."/>
            <person name="Sekimoto S."/>
            <person name="Aerts A.L."/>
            <person name="Choi C."/>
            <person name="Clum A."/>
            <person name="LaButti K.M."/>
            <person name="Lindquist E.A."/>
            <person name="Yee Ngan C."/>
            <person name="Ohm R.A."/>
            <person name="Salamov A.A."/>
            <person name="Grigoriev I.V."/>
            <person name="Spatafora J.W."/>
            <person name="Berbee M.L."/>
        </authorList>
    </citation>
    <scope>NUCLEOTIDE SEQUENCE [LARGE SCALE GENOMIC DNA]</scope>
    <source>
        <strain evidence="12 13">JEL478</strain>
    </source>
</reference>
<feature type="region of interest" description="Disordered" evidence="9">
    <location>
        <begin position="608"/>
        <end position="628"/>
    </location>
</feature>
<keyword evidence="2 8" id="KW-0813">Transport</keyword>
<feature type="region of interest" description="Disordered" evidence="9">
    <location>
        <begin position="641"/>
        <end position="679"/>
    </location>
</feature>
<feature type="transmembrane region" description="Helical" evidence="10">
    <location>
        <begin position="257"/>
        <end position="275"/>
    </location>
</feature>
<keyword evidence="3 8" id="KW-0812">Transmembrane</keyword>
<keyword evidence="13" id="KW-1185">Reference proteome</keyword>
<evidence type="ECO:0000256" key="7">
    <source>
        <dbReference type="ARBA" id="ARBA00023303"/>
    </source>
</evidence>
<comment type="similarity">
    <text evidence="8">Belongs to the two pore domain potassium channel (TC 1.A.1.8) family.</text>
</comment>
<feature type="transmembrane region" description="Helical" evidence="10">
    <location>
        <begin position="14"/>
        <end position="34"/>
    </location>
</feature>
<dbReference type="OrthoDB" id="297496at2759"/>